<feature type="transmembrane region" description="Helical" evidence="7">
    <location>
        <begin position="45"/>
        <end position="75"/>
    </location>
</feature>
<keyword evidence="3 7" id="KW-0812">Transmembrane</keyword>
<organism evidence="8">
    <name type="scientific">marine metagenome</name>
    <dbReference type="NCBI Taxonomy" id="408172"/>
    <lineage>
        <taxon>unclassified sequences</taxon>
        <taxon>metagenomes</taxon>
        <taxon>ecological metagenomes</taxon>
    </lineage>
</organism>
<feature type="transmembrane region" description="Helical" evidence="7">
    <location>
        <begin position="380"/>
        <end position="402"/>
    </location>
</feature>
<feature type="transmembrane region" description="Helical" evidence="7">
    <location>
        <begin position="347"/>
        <end position="368"/>
    </location>
</feature>
<proteinExistence type="predicted"/>
<feature type="transmembrane region" description="Helical" evidence="7">
    <location>
        <begin position="322"/>
        <end position="340"/>
    </location>
</feature>
<comment type="subcellular location">
    <subcellularLocation>
        <location evidence="1">Cell membrane</location>
        <topology evidence="1">Multi-pass membrane protein</topology>
    </subcellularLocation>
</comment>
<dbReference type="PANTHER" id="PTHR33529">
    <property type="entry name" value="SLR0882 PROTEIN-RELATED"/>
    <property type="match status" value="1"/>
</dbReference>
<evidence type="ECO:0000256" key="5">
    <source>
        <dbReference type="ARBA" id="ARBA00023136"/>
    </source>
</evidence>
<dbReference type="InterPro" id="IPR005495">
    <property type="entry name" value="LptG/LptF_permease"/>
</dbReference>
<keyword evidence="2" id="KW-1003">Cell membrane</keyword>
<name>A0A382CRF7_9ZZZZ</name>
<keyword evidence="5 7" id="KW-0472">Membrane</keyword>
<sequence length="408" mass="45720">MSLVSRYILKAHIASFLFGFSIFTFILMMQVIFEIVNRIVGKGLGFLLILEILMFSLAWIVALAIPAAVLVAALMGFGRLSADNEITALKAGGMSFYRMIIPILIVGSLIAVGDYIFMDKVLPEANYRVRTLMNDVYRSRPTLSFREGIFMDDLPGYSILIDRINPRSNDVSSITIYETKPSQPPRVLTAQRGTLDIAEKGSQVTLTLFNGELHQRDEVDNGRYMKEVFERQRLTIQGHSTGVQKTQGGSRGDRELTIAMMEDRIAQLQRDLDASQTRLASILSDPLASEEHREAGERREMQIISSRQRQINAFMVEIYKKYAIPFACVTFILIGAPLGIRIRKSGIGISVGVSLGFFLLYWSCLIGGEMMADRDLISPWIAMWAANIIIGIAGLLLVVMTAKERFWK</sequence>
<accession>A0A382CRF7</accession>
<evidence type="ECO:0000256" key="2">
    <source>
        <dbReference type="ARBA" id="ARBA00022475"/>
    </source>
</evidence>
<evidence type="ECO:0008006" key="9">
    <source>
        <dbReference type="Google" id="ProtNLM"/>
    </source>
</evidence>
<evidence type="ECO:0000256" key="3">
    <source>
        <dbReference type="ARBA" id="ARBA00022692"/>
    </source>
</evidence>
<dbReference type="AlphaFoldDB" id="A0A382CRF7"/>
<gene>
    <name evidence="8" type="ORF">METZ01_LOCUS180747</name>
</gene>
<feature type="coiled-coil region" evidence="6">
    <location>
        <begin position="258"/>
        <end position="285"/>
    </location>
</feature>
<feature type="transmembrane region" description="Helical" evidence="7">
    <location>
        <begin position="12"/>
        <end position="33"/>
    </location>
</feature>
<evidence type="ECO:0000256" key="6">
    <source>
        <dbReference type="SAM" id="Coils"/>
    </source>
</evidence>
<protein>
    <recommendedName>
        <fullName evidence="9">YjgP/YjgQ family permease</fullName>
    </recommendedName>
</protein>
<dbReference type="PANTHER" id="PTHR33529:SF6">
    <property type="entry name" value="YJGP_YJGQ FAMILY PERMEASE"/>
    <property type="match status" value="1"/>
</dbReference>
<dbReference type="GO" id="GO:0015920">
    <property type="term" value="P:lipopolysaccharide transport"/>
    <property type="evidence" value="ECO:0007669"/>
    <property type="project" value="TreeGrafter"/>
</dbReference>
<dbReference type="EMBL" id="UINC01035458">
    <property type="protein sequence ID" value="SVB27893.1"/>
    <property type="molecule type" value="Genomic_DNA"/>
</dbReference>
<keyword evidence="4 7" id="KW-1133">Transmembrane helix</keyword>
<reference evidence="8" key="1">
    <citation type="submission" date="2018-05" db="EMBL/GenBank/DDBJ databases">
        <authorList>
            <person name="Lanie J.A."/>
            <person name="Ng W.-L."/>
            <person name="Kazmierczak K.M."/>
            <person name="Andrzejewski T.M."/>
            <person name="Davidsen T.M."/>
            <person name="Wayne K.J."/>
            <person name="Tettelin H."/>
            <person name="Glass J.I."/>
            <person name="Rusch D."/>
            <person name="Podicherti R."/>
            <person name="Tsui H.-C.T."/>
            <person name="Winkler M.E."/>
        </authorList>
    </citation>
    <scope>NUCLEOTIDE SEQUENCE</scope>
</reference>
<dbReference type="Pfam" id="PF03739">
    <property type="entry name" value="LptF_LptG"/>
    <property type="match status" value="1"/>
</dbReference>
<evidence type="ECO:0000256" key="4">
    <source>
        <dbReference type="ARBA" id="ARBA00022989"/>
    </source>
</evidence>
<evidence type="ECO:0000313" key="8">
    <source>
        <dbReference type="EMBL" id="SVB27893.1"/>
    </source>
</evidence>
<keyword evidence="6" id="KW-0175">Coiled coil</keyword>
<evidence type="ECO:0000256" key="7">
    <source>
        <dbReference type="SAM" id="Phobius"/>
    </source>
</evidence>
<evidence type="ECO:0000256" key="1">
    <source>
        <dbReference type="ARBA" id="ARBA00004651"/>
    </source>
</evidence>
<feature type="transmembrane region" description="Helical" evidence="7">
    <location>
        <begin position="96"/>
        <end position="118"/>
    </location>
</feature>
<dbReference type="GO" id="GO:0043190">
    <property type="term" value="C:ATP-binding cassette (ABC) transporter complex"/>
    <property type="evidence" value="ECO:0007669"/>
    <property type="project" value="TreeGrafter"/>
</dbReference>